<reference evidence="1 2" key="1">
    <citation type="submission" date="2021-03" db="EMBL/GenBank/DDBJ databases">
        <title>Genomic Encyclopedia of Type Strains, Phase IV (KMG-IV): sequencing the most valuable type-strain genomes for metagenomic binning, comparative biology and taxonomic classification.</title>
        <authorList>
            <person name="Goeker M."/>
        </authorList>
    </citation>
    <scope>NUCLEOTIDE SEQUENCE [LARGE SCALE GENOMIC DNA]</scope>
    <source>
        <strain evidence="1 2">DSM 1289</strain>
    </source>
</reference>
<accession>A0ABS4EC74</accession>
<dbReference type="EMBL" id="JAGGJX010000003">
    <property type="protein sequence ID" value="MBP1855501.1"/>
    <property type="molecule type" value="Genomic_DNA"/>
</dbReference>
<keyword evidence="2" id="KW-1185">Reference proteome</keyword>
<organism evidence="1 2">
    <name type="scientific">Metaclostridioides mangenotii</name>
    <dbReference type="NCBI Taxonomy" id="1540"/>
    <lineage>
        <taxon>Bacteria</taxon>
        <taxon>Bacillati</taxon>
        <taxon>Bacillota</taxon>
        <taxon>Clostridia</taxon>
        <taxon>Peptostreptococcales</taxon>
        <taxon>Peptostreptococcaceae</taxon>
        <taxon>Metaclostridioides</taxon>
    </lineage>
</organism>
<name>A0ABS4EC74_9FIRM</name>
<gene>
    <name evidence="1" type="ORF">J2Z43_001896</name>
</gene>
<dbReference type="RefSeq" id="WP_209456926.1">
    <property type="nucleotide sequence ID" value="NZ_BAAACS010000011.1"/>
</dbReference>
<evidence type="ECO:0000313" key="2">
    <source>
        <dbReference type="Proteomes" id="UP000767291"/>
    </source>
</evidence>
<dbReference type="InterPro" id="IPR021328">
    <property type="entry name" value="CotB-like"/>
</dbReference>
<evidence type="ECO:0000313" key="1">
    <source>
        <dbReference type="EMBL" id="MBP1855501.1"/>
    </source>
</evidence>
<dbReference type="SUPFAM" id="SSF158430">
    <property type="entry name" value="Bacillus cereus metalloprotein-like"/>
    <property type="match status" value="2"/>
</dbReference>
<dbReference type="Pfam" id="PF11155">
    <property type="entry name" value="DUF2935"/>
    <property type="match status" value="2"/>
</dbReference>
<dbReference type="Proteomes" id="UP000767291">
    <property type="component" value="Unassembled WGS sequence"/>
</dbReference>
<sequence length="300" mass="34413">MISDQKYVILSLELHLYFGRIMKEHSLFLEAGFTPKNAEHSKMAENYKQQFEALLLHAVQLSNGIVSRESLSSGELFTNYTLGSEEKTENFTGIPINTNITIMEEKLQGGTNPQITPQLLQNIMQLNSNARMLIDGLINFKIMVLNDVLSCNIFTVNYPLLIDHILREAQMYSTLLMNIENREDINTDRKQMELFWDQIMMEHALFIRGLLDPTENDLINTANDYAIQFNDLINEAREASDATLPSITGQTLEETIKYRDFKEAGTRGIAECKIRSIILPLLADHVLREANHYIRLLNEK</sequence>
<dbReference type="Gene3D" id="1.20.1260.120">
    <property type="entry name" value="Protein of unknown function DUF2935"/>
    <property type="match status" value="1"/>
</dbReference>
<proteinExistence type="predicted"/>
<comment type="caution">
    <text evidence="1">The sequence shown here is derived from an EMBL/GenBank/DDBJ whole genome shotgun (WGS) entry which is preliminary data.</text>
</comment>
<evidence type="ECO:0008006" key="3">
    <source>
        <dbReference type="Google" id="ProtNLM"/>
    </source>
</evidence>
<protein>
    <recommendedName>
        <fullName evidence="3">DUF2935 domain-containing protein</fullName>
    </recommendedName>
</protein>